<accession>A0AAD5T5S7</accession>
<dbReference type="SUPFAM" id="SSF52058">
    <property type="entry name" value="L domain-like"/>
    <property type="match status" value="1"/>
</dbReference>
<feature type="region of interest" description="Disordered" evidence="3">
    <location>
        <begin position="120"/>
        <end position="148"/>
    </location>
</feature>
<evidence type="ECO:0000256" key="3">
    <source>
        <dbReference type="SAM" id="MobiDB-lite"/>
    </source>
</evidence>
<evidence type="ECO:0000256" key="2">
    <source>
        <dbReference type="ARBA" id="ARBA00022737"/>
    </source>
</evidence>
<dbReference type="PANTHER" id="PTHR46652:SF3">
    <property type="entry name" value="LEUCINE-RICH REPEAT-CONTAINING PROTEIN 9"/>
    <property type="match status" value="1"/>
</dbReference>
<dbReference type="Proteomes" id="UP001211907">
    <property type="component" value="Unassembled WGS sequence"/>
</dbReference>
<evidence type="ECO:0000313" key="4">
    <source>
        <dbReference type="EMBL" id="KAJ3127636.1"/>
    </source>
</evidence>
<reference evidence="4" key="1">
    <citation type="submission" date="2020-05" db="EMBL/GenBank/DDBJ databases">
        <title>Phylogenomic resolution of chytrid fungi.</title>
        <authorList>
            <person name="Stajich J.E."/>
            <person name="Amses K."/>
            <person name="Simmons R."/>
            <person name="Seto K."/>
            <person name="Myers J."/>
            <person name="Bonds A."/>
            <person name="Quandt C.A."/>
            <person name="Barry K."/>
            <person name="Liu P."/>
            <person name="Grigoriev I."/>
            <person name="Longcore J.E."/>
            <person name="James T.Y."/>
        </authorList>
    </citation>
    <scope>NUCLEOTIDE SEQUENCE</scope>
    <source>
        <strain evidence="4">JEL0513</strain>
    </source>
</reference>
<comment type="caution">
    <text evidence="4">The sequence shown here is derived from an EMBL/GenBank/DDBJ whole genome shotgun (WGS) entry which is preliminary data.</text>
</comment>
<evidence type="ECO:0000256" key="1">
    <source>
        <dbReference type="ARBA" id="ARBA00022614"/>
    </source>
</evidence>
<evidence type="ECO:0008006" key="6">
    <source>
        <dbReference type="Google" id="ProtNLM"/>
    </source>
</evidence>
<dbReference type="AlphaFoldDB" id="A0AAD5T5S7"/>
<gene>
    <name evidence="4" type="ORF">HK100_009650</name>
</gene>
<sequence>MPTRAEHAFFTLHLALQQHSGMDTRSQLLLFSTSAFLARSEARLSLVRRATLALPADATTASVCAVFLFTPFDNNTASRDITDVNSDNNNDSNSNFQNTINSHVLSLKLFNDDDNDDCMPPLLDSDSDAEDDGLRVAQSPPTQVNTTNTNAITNKVTTLPSSKGLDLGVVLALFPNLTRLEIPVSAVKSVLLNSLHHAAPNLTTVIIAGVSVYESNLPSLAPLAFLNCLNILHMKNTRFNELHLAALPKSLTALDIRGSSIKNLYNLQRMKYLEQLIVSYTNLETIANSLTPSNFPKLSLLQLDGLHFPDSEWSCVFKLSTLTSASLCKSNLTTVTGISTLAKTLKHLNISWTKISDITPLASLACLTSLNLSLLPIDSIASLRSLTNLVSLDLSFTQIQTAVPASFLINLEKLNLSGTLCPDVSCLAQLAKLRHLYLYDMPVVDVAPLRPLVRLRSLGLSGTAVCNLTPLVIMSSGGNDKDSGGANSTAAIMPELRDIGVSHTKVTDVSCLLRLKKLVNVFAVGLRLPDLPTNNNNRNENNIRDKEASQQNYDNIHIQNHRIVVWQNQFRREIDCRTDDPDMAGFELRRNQHAM</sequence>
<dbReference type="InterPro" id="IPR001611">
    <property type="entry name" value="Leu-rich_rpt"/>
</dbReference>
<proteinExistence type="predicted"/>
<dbReference type="EMBL" id="JADGJH010000501">
    <property type="protein sequence ID" value="KAJ3127636.1"/>
    <property type="molecule type" value="Genomic_DNA"/>
</dbReference>
<feature type="compositionally biased region" description="Polar residues" evidence="3">
    <location>
        <begin position="139"/>
        <end position="148"/>
    </location>
</feature>
<keyword evidence="5" id="KW-1185">Reference proteome</keyword>
<dbReference type="PROSITE" id="PS51450">
    <property type="entry name" value="LRR"/>
    <property type="match status" value="1"/>
</dbReference>
<evidence type="ECO:0000313" key="5">
    <source>
        <dbReference type="Proteomes" id="UP001211907"/>
    </source>
</evidence>
<dbReference type="Gene3D" id="3.80.10.10">
    <property type="entry name" value="Ribonuclease Inhibitor"/>
    <property type="match status" value="1"/>
</dbReference>
<organism evidence="4 5">
    <name type="scientific">Physocladia obscura</name>
    <dbReference type="NCBI Taxonomy" id="109957"/>
    <lineage>
        <taxon>Eukaryota</taxon>
        <taxon>Fungi</taxon>
        <taxon>Fungi incertae sedis</taxon>
        <taxon>Chytridiomycota</taxon>
        <taxon>Chytridiomycota incertae sedis</taxon>
        <taxon>Chytridiomycetes</taxon>
        <taxon>Chytridiales</taxon>
        <taxon>Chytriomycetaceae</taxon>
        <taxon>Physocladia</taxon>
    </lineage>
</organism>
<dbReference type="InterPro" id="IPR032675">
    <property type="entry name" value="LRR_dom_sf"/>
</dbReference>
<dbReference type="InterPro" id="IPR050836">
    <property type="entry name" value="SDS22/Internalin_LRR"/>
</dbReference>
<name>A0AAD5T5S7_9FUNG</name>
<keyword evidence="2" id="KW-0677">Repeat</keyword>
<keyword evidence="1" id="KW-0433">Leucine-rich repeat</keyword>
<dbReference type="PANTHER" id="PTHR46652">
    <property type="entry name" value="LEUCINE-RICH REPEAT AND IQ DOMAIN-CONTAINING PROTEIN 1-RELATED"/>
    <property type="match status" value="1"/>
</dbReference>
<protein>
    <recommendedName>
        <fullName evidence="6">L domain-like protein</fullName>
    </recommendedName>
</protein>